<evidence type="ECO:0000313" key="1">
    <source>
        <dbReference type="EMBL" id="CAH1646023.1"/>
    </source>
</evidence>
<proteinExistence type="predicted"/>
<sequence length="517" mass="58983">MNIRNCVVHWRRFKTICTSWSVDNQTETYEVRAAACRALLAVTAHKCVRLSLAATKDCLHNLLMTLMPFAEDEEEEICMVARAQAMSLLASLLAEKAASDTVWQALKDTHQTDFFHLLLQSLEVDEIDLQDAALYCLTQLTQSMSQKRHADKTKDETCSELYDNLKSPHWDGAQIDKCGGGDSARSYDCQLEYLAEEIFKALLNMYKKLAMENKKPESSEDDRWIRVCSCLASVLSVSDRSRQYAVHRHLPRILLTTLQAVRDHLSMHGKPADVIKTANNNPVLQTLYWLLVVMDCLMLECPAAKESFADDNLTVSLCRLWPWCMMTEQLRLAVMHLLYTFTNNCPKAWGGMCACVGGRSVVLEVCNLCTREAQLAGRARAPALLLHCLHTLRRVLPHHHCRTILLKSEVLSSMYRLCIRERVRGAGAGGACWRGCASGRRARRRARPHCWRCRPPPRRWPRCPPRCGPDSCLLSLIPRTINVSRSYNHRTYWNCSLALCWLETLRRSCQLREQFGL</sequence>
<reference evidence="1" key="1">
    <citation type="submission" date="2022-02" db="EMBL/GenBank/DDBJ databases">
        <authorList>
            <person name="King R."/>
        </authorList>
    </citation>
    <scope>NUCLEOTIDE SEQUENCE</scope>
</reference>
<dbReference type="EMBL" id="LR824538">
    <property type="protein sequence ID" value="CAH1646023.1"/>
    <property type="molecule type" value="Genomic_DNA"/>
</dbReference>
<dbReference type="SUPFAM" id="SSF48371">
    <property type="entry name" value="ARM repeat"/>
    <property type="match status" value="1"/>
</dbReference>
<evidence type="ECO:0000313" key="2">
    <source>
        <dbReference type="Proteomes" id="UP001153321"/>
    </source>
</evidence>
<keyword evidence="2" id="KW-1185">Reference proteome</keyword>
<gene>
    <name evidence="1" type="ORF">SPLIT_LOCUS11375</name>
</gene>
<dbReference type="Proteomes" id="UP001153321">
    <property type="component" value="Chromosome 7"/>
</dbReference>
<name>A0A9P0IFZ7_SPOLI</name>
<dbReference type="AlphaFoldDB" id="A0A9P0IFZ7"/>
<accession>A0A9P0IFZ7</accession>
<dbReference type="InterPro" id="IPR016024">
    <property type="entry name" value="ARM-type_fold"/>
</dbReference>
<protein>
    <submittedName>
        <fullName evidence="1">Uncharacterized protein</fullName>
    </submittedName>
</protein>
<organism evidence="1 2">
    <name type="scientific">Spodoptera littoralis</name>
    <name type="common">Egyptian cotton leafworm</name>
    <dbReference type="NCBI Taxonomy" id="7109"/>
    <lineage>
        <taxon>Eukaryota</taxon>
        <taxon>Metazoa</taxon>
        <taxon>Ecdysozoa</taxon>
        <taxon>Arthropoda</taxon>
        <taxon>Hexapoda</taxon>
        <taxon>Insecta</taxon>
        <taxon>Pterygota</taxon>
        <taxon>Neoptera</taxon>
        <taxon>Endopterygota</taxon>
        <taxon>Lepidoptera</taxon>
        <taxon>Glossata</taxon>
        <taxon>Ditrysia</taxon>
        <taxon>Noctuoidea</taxon>
        <taxon>Noctuidae</taxon>
        <taxon>Amphipyrinae</taxon>
        <taxon>Spodoptera</taxon>
    </lineage>
</organism>